<protein>
    <recommendedName>
        <fullName evidence="7">Bacteriophage head to tail connecting protein</fullName>
    </recommendedName>
</protein>
<dbReference type="Pfam" id="PF12236">
    <property type="entry name" value="Head-tail_con"/>
    <property type="match status" value="1"/>
</dbReference>
<organism evidence="5 6">
    <name type="scientific">Thioclava nitratireducens</name>
    <dbReference type="NCBI Taxonomy" id="1915078"/>
    <lineage>
        <taxon>Bacteria</taxon>
        <taxon>Pseudomonadati</taxon>
        <taxon>Pseudomonadota</taxon>
        <taxon>Alphaproteobacteria</taxon>
        <taxon>Rhodobacterales</taxon>
        <taxon>Paracoccaceae</taxon>
        <taxon>Thioclava</taxon>
    </lineage>
</organism>
<sequence length="548" mass="60631">MSALFTIREKDPAAQTAMRRWDEMKSDRARHERDWEAIAELIRPQRGGFSSDDHTTRGTSKPLSSAPISAQVNFSSGLYGSLTNPANRWMGLETNNRDLNAWKPAKLWLDAVTDRILDSFRPAVSPFYDATTQVFSDLAAFGNGANYDEVMLDEGRILDVTLSLAEVCYEIDAFGRVVEVVRRFKLKPAAAMSMFKGNLPAKLVKMAEDGSVEKINFYQHVLRNDDWRQRALGVKGKRWISRYACEMEQTLLRESGYDEMPFHAPRWDVESGAIYGTGPGYMALPAARAHNRMDDATMRAAQFAADPTILAPDRGDWPLNGRVRPGNVVYGGIGMNGSRMLDVLQTGGGINLTLEEKQAKIDEIRDAFHYTLMNLAGRTGMTATEVMTINEERQRLWAPYQGRVQGEYLAPKVQRRFSLLWRAGQLPPPPPEMEGAALQVTYKSAAAAAQKASEGTALLRILADIGPLAQAKPRLLDRIDDDGLLETLIDARGAPGRAFRSRDEADQLAQQRAQQEQMAQAMQAAQSGAGVAKDLHQAGMLDPQGGAQ</sequence>
<evidence type="ECO:0000256" key="3">
    <source>
        <dbReference type="ARBA" id="ARBA00023219"/>
    </source>
</evidence>
<proteinExistence type="predicted"/>
<feature type="compositionally biased region" description="Low complexity" evidence="4">
    <location>
        <begin position="510"/>
        <end position="526"/>
    </location>
</feature>
<evidence type="ECO:0000313" key="6">
    <source>
        <dbReference type="Proteomes" id="UP000185622"/>
    </source>
</evidence>
<keyword evidence="6" id="KW-1185">Reference proteome</keyword>
<accession>A0ABM6ID04</accession>
<name>A0ABM6ID04_9RHOB</name>
<dbReference type="InterPro" id="IPR020991">
    <property type="entry name" value="Connector_podovirus"/>
</dbReference>
<feature type="region of interest" description="Disordered" evidence="4">
    <location>
        <begin position="46"/>
        <end position="66"/>
    </location>
</feature>
<gene>
    <name evidence="5" type="ORF">BMG03_01040</name>
</gene>
<evidence type="ECO:0000313" key="5">
    <source>
        <dbReference type="EMBL" id="AQS46541.1"/>
    </source>
</evidence>
<dbReference type="EMBL" id="CP019437">
    <property type="protein sequence ID" value="AQS46541.1"/>
    <property type="molecule type" value="Genomic_DNA"/>
</dbReference>
<comment type="subcellular location">
    <subcellularLocation>
        <location evidence="1">Virion</location>
    </subcellularLocation>
</comment>
<evidence type="ECO:0008006" key="7">
    <source>
        <dbReference type="Google" id="ProtNLM"/>
    </source>
</evidence>
<evidence type="ECO:0000256" key="4">
    <source>
        <dbReference type="SAM" id="MobiDB-lite"/>
    </source>
</evidence>
<evidence type="ECO:0000256" key="1">
    <source>
        <dbReference type="ARBA" id="ARBA00004328"/>
    </source>
</evidence>
<evidence type="ECO:0000256" key="2">
    <source>
        <dbReference type="ARBA" id="ARBA00022612"/>
    </source>
</evidence>
<reference evidence="5 6" key="1">
    <citation type="submission" date="2017-01" db="EMBL/GenBank/DDBJ databases">
        <title>The complete genome sequence of a sulfur-oxidizing marine bacterium Thioclava sp. 25B10_4T.</title>
        <authorList>
            <person name="Liu Y."/>
            <person name="Lai Q."/>
            <person name="Shao Z."/>
        </authorList>
    </citation>
    <scope>NUCLEOTIDE SEQUENCE [LARGE SCALE GENOMIC DNA]</scope>
    <source>
        <strain evidence="5 6">25B10_4</strain>
    </source>
</reference>
<dbReference type="Proteomes" id="UP000185622">
    <property type="component" value="Chromosome"/>
</dbReference>
<feature type="region of interest" description="Disordered" evidence="4">
    <location>
        <begin position="510"/>
        <end position="548"/>
    </location>
</feature>
<feature type="compositionally biased region" description="Polar residues" evidence="4">
    <location>
        <begin position="57"/>
        <end position="66"/>
    </location>
</feature>
<dbReference type="RefSeq" id="WP_075775293.1">
    <property type="nucleotide sequence ID" value="NZ_CP019437.1"/>
</dbReference>
<keyword evidence="2" id="KW-1188">Viral release from host cell</keyword>
<keyword evidence="3" id="KW-0231">Viral genome packaging</keyword>